<dbReference type="InParanoid" id="D8TYC7"/>
<evidence type="ECO:0000259" key="2">
    <source>
        <dbReference type="Pfam" id="PF00069"/>
    </source>
</evidence>
<dbReference type="SUPFAM" id="SSF56112">
    <property type="entry name" value="Protein kinase-like (PK-like)"/>
    <property type="match status" value="1"/>
</dbReference>
<feature type="region of interest" description="Disordered" evidence="1">
    <location>
        <begin position="27"/>
        <end position="65"/>
    </location>
</feature>
<name>D8TYC7_VOLCA</name>
<reference evidence="3 4" key="1">
    <citation type="journal article" date="2010" name="Science">
        <title>Genomic analysis of organismal complexity in the multicellular green alga Volvox carteri.</title>
        <authorList>
            <person name="Prochnik S.E."/>
            <person name="Umen J."/>
            <person name="Nedelcu A.M."/>
            <person name="Hallmann A."/>
            <person name="Miller S.M."/>
            <person name="Nishii I."/>
            <person name="Ferris P."/>
            <person name="Kuo A."/>
            <person name="Mitros T."/>
            <person name="Fritz-Laylin L.K."/>
            <person name="Hellsten U."/>
            <person name="Chapman J."/>
            <person name="Simakov O."/>
            <person name="Rensing S.A."/>
            <person name="Terry A."/>
            <person name="Pangilinan J."/>
            <person name="Kapitonov V."/>
            <person name="Jurka J."/>
            <person name="Salamov A."/>
            <person name="Shapiro H."/>
            <person name="Schmutz J."/>
            <person name="Grimwood J."/>
            <person name="Lindquist E."/>
            <person name="Lucas S."/>
            <person name="Grigoriev I.V."/>
            <person name="Schmitt R."/>
            <person name="Kirk D."/>
            <person name="Rokhsar D.S."/>
        </authorList>
    </citation>
    <scope>NUCLEOTIDE SEQUENCE [LARGE SCALE GENOMIC DNA]</scope>
    <source>
        <strain evidence="4">f. Nagariensis / Eve</strain>
    </source>
</reference>
<organism evidence="4">
    <name type="scientific">Volvox carteri f. nagariensis</name>
    <dbReference type="NCBI Taxonomy" id="3068"/>
    <lineage>
        <taxon>Eukaryota</taxon>
        <taxon>Viridiplantae</taxon>
        <taxon>Chlorophyta</taxon>
        <taxon>core chlorophytes</taxon>
        <taxon>Chlorophyceae</taxon>
        <taxon>CS clade</taxon>
        <taxon>Chlamydomonadales</taxon>
        <taxon>Volvocaceae</taxon>
        <taxon>Volvox</taxon>
    </lineage>
</organism>
<feature type="region of interest" description="Disordered" evidence="1">
    <location>
        <begin position="280"/>
        <end position="328"/>
    </location>
</feature>
<dbReference type="GeneID" id="9615514"/>
<dbReference type="OrthoDB" id="550484at2759"/>
<dbReference type="PANTHER" id="PTHR44329:SF289">
    <property type="entry name" value="SERINE_THREONINE-PROTEIN KINASE VIK"/>
    <property type="match status" value="1"/>
</dbReference>
<dbReference type="Gene3D" id="1.10.510.10">
    <property type="entry name" value="Transferase(Phosphotransferase) domain 1"/>
    <property type="match status" value="1"/>
</dbReference>
<dbReference type="RefSeq" id="XP_002951443.1">
    <property type="nucleotide sequence ID" value="XM_002951397.1"/>
</dbReference>
<evidence type="ECO:0000256" key="1">
    <source>
        <dbReference type="SAM" id="MobiDB-lite"/>
    </source>
</evidence>
<dbReference type="Proteomes" id="UP000001058">
    <property type="component" value="Unassembled WGS sequence"/>
</dbReference>
<feature type="compositionally biased region" description="Basic and acidic residues" evidence="1">
    <location>
        <begin position="1226"/>
        <end position="1237"/>
    </location>
</feature>
<feature type="compositionally biased region" description="Gly residues" evidence="1">
    <location>
        <begin position="1251"/>
        <end position="1265"/>
    </location>
</feature>
<feature type="region of interest" description="Disordered" evidence="1">
    <location>
        <begin position="620"/>
        <end position="682"/>
    </location>
</feature>
<dbReference type="GO" id="GO:0004674">
    <property type="term" value="F:protein serine/threonine kinase activity"/>
    <property type="evidence" value="ECO:0007669"/>
    <property type="project" value="TreeGrafter"/>
</dbReference>
<accession>D8TYC7</accession>
<feature type="compositionally biased region" description="Pro residues" evidence="1">
    <location>
        <begin position="552"/>
        <end position="561"/>
    </location>
</feature>
<feature type="region of interest" description="Disordered" evidence="1">
    <location>
        <begin position="467"/>
        <end position="562"/>
    </location>
</feature>
<dbReference type="STRING" id="3068.D8TYC7"/>
<dbReference type="InterPro" id="IPR011009">
    <property type="entry name" value="Kinase-like_dom_sf"/>
</dbReference>
<evidence type="ECO:0000313" key="3">
    <source>
        <dbReference type="EMBL" id="EFJ47619.1"/>
    </source>
</evidence>
<sequence>MSEDEDGILGKARRLFSCLSGFSDDDGGEQRLGAHGNGTLPKAPGQPAGLPRPNSSAGVPQAGAQASTLRHNPIDVCLTMPEAVSVLQGNPSQRTFEALWCGVPANMLAQPDMIAVATEVEAALVQLIAEPTPQSFSAHCSTPAPGTRSLSTKDHHTANARLDLDGTSVCAPRVFEHSKRYTAFWPSSAVLPVLACAKVTCRAHIGSPGDEHVTQRIIAEVHIVTPRLPGLVPLTQWLQERWPQCELTANGEEAEGAAAAAAPNAAGPAGAGGGATIGGGGAGAAVSPSGVQAQQSNTPNPQNHRLSSATAATGPGVQPVGPGPVTLGRLAGGPAAAAAGNTIVSAADGRSPKQASSAAASGAFSPTRSQDPGQSGPGPGAPVSRLGVSQPIAEGVAPRDYGRAMSGEQQRGQQQLATTAAVAVVAAAAPRASESNTEDQSDGRFASACIPCLGGCFAPLVMGAPPPAATPSNRPGDHPGLQAEPGRALPRGTPAPRGAATGRPATEPAASGAMASAAPAAQTGTGDVGAGTRRLAGPNATQTLAPGRQRLPLPPPPPQRPQLPLREALEVLICLAEALRNLHRRGLTHGSLTPKTIQLQLEEAEAAVAAAAAAAASTAADPAGVRRSEGPPPPGSCLSTQPLSSTQALLSSPSPRGLQQASAMQHAGGPGPGGGVVPPVATSLDLPSLMMDTAPGAPGTTDLPESCSPLVTMAAADATALVPGSRVAAPGEDTAGVVGCMSPSVSVSTAVAAAAVVQGGQAPSEEPPVGAASDGLTAPLPVAVAAAVAAGQERLAVPGAAPTATTSLPAVAAVGLTGPKLNDAATVGAPAPSHLRVKSSQPVRRRVPGIRAMLPLPAVGPAVLQLQTWGRARPISLARDHMLWCAPELLNGGGVGWGPPLLARRSGNGSGSLGLGPLDQSLGCRGGNRLRGGNHHLHGGSRHFGDGSYGGSMGGNSRRFRCPASMMMGQDTAGAASPNAHGITPSCDVYSLGMLMWYLVSGQPPFEHLATQDVRTCGCQQVLRVKEIGSLDEQLPFSTELPAGYIQLARRCWAPLPMQRPSVNVVLSEMRSLRAQLLGAAPHQGPQQQHHHHLHPARGDLLGEHGCSSLGEMTGDSRMSFTLSLPLSSRDLSNGEEYSLVRPPLELAFGANDASGAGGRGAAGGAASGNDPSGGSGGGGGPPPPPPPPLLKTALPAALLTALTAPRRASGGGGSGLMDDDDNYSDTDRFTEHDHTEASGTPYSSPTTAGTTGGGARGAGGGASAGGSARLRTMTATTAAARSFRMFRKNSKEEKDFWSILRHSERGRHAGRSPPV</sequence>
<feature type="region of interest" description="Disordered" evidence="1">
    <location>
        <begin position="1081"/>
        <end position="1109"/>
    </location>
</feature>
<feature type="region of interest" description="Disordered" evidence="1">
    <location>
        <begin position="1157"/>
        <end position="1192"/>
    </location>
</feature>
<feature type="domain" description="Protein kinase" evidence="2">
    <location>
        <begin position="981"/>
        <end position="1067"/>
    </location>
</feature>
<dbReference type="PANTHER" id="PTHR44329">
    <property type="entry name" value="SERINE/THREONINE-PROTEIN KINASE TNNI3K-RELATED"/>
    <property type="match status" value="1"/>
</dbReference>
<feature type="compositionally biased region" description="Low complexity" evidence="1">
    <location>
        <begin position="1238"/>
        <end position="1250"/>
    </location>
</feature>
<gene>
    <name evidence="3" type="ORF">VOLCADRAFT_105090</name>
</gene>
<keyword evidence="4" id="KW-1185">Reference proteome</keyword>
<feature type="compositionally biased region" description="Polar residues" evidence="1">
    <location>
        <begin position="53"/>
        <end position="65"/>
    </location>
</feature>
<dbReference type="GO" id="GO:0005524">
    <property type="term" value="F:ATP binding"/>
    <property type="evidence" value="ECO:0007669"/>
    <property type="project" value="InterPro"/>
</dbReference>
<dbReference type="InterPro" id="IPR051681">
    <property type="entry name" value="Ser/Thr_Kinases-Pseudokinases"/>
</dbReference>
<dbReference type="KEGG" id="vcn:VOLCADRAFT_105090"/>
<feature type="compositionally biased region" description="Low complexity" evidence="1">
    <location>
        <begin position="355"/>
        <end position="365"/>
    </location>
</feature>
<feature type="region of interest" description="Disordered" evidence="1">
    <location>
        <begin position="1205"/>
        <end position="1273"/>
    </location>
</feature>
<feature type="compositionally biased region" description="Low complexity" evidence="1">
    <location>
        <begin position="485"/>
        <end position="525"/>
    </location>
</feature>
<proteinExistence type="predicted"/>
<dbReference type="InterPro" id="IPR000719">
    <property type="entry name" value="Prot_kinase_dom"/>
</dbReference>
<evidence type="ECO:0000313" key="4">
    <source>
        <dbReference type="Proteomes" id="UP000001058"/>
    </source>
</evidence>
<protein>
    <recommendedName>
        <fullName evidence="2">Protein kinase domain-containing protein</fullName>
    </recommendedName>
</protein>
<feature type="compositionally biased region" description="Polar residues" evidence="1">
    <location>
        <begin position="637"/>
        <end position="663"/>
    </location>
</feature>
<feature type="region of interest" description="Disordered" evidence="1">
    <location>
        <begin position="347"/>
        <end position="386"/>
    </location>
</feature>
<dbReference type="Pfam" id="PF00069">
    <property type="entry name" value="Pkinase"/>
    <property type="match status" value="1"/>
</dbReference>
<feature type="compositionally biased region" description="Pro residues" evidence="1">
    <location>
        <begin position="1181"/>
        <end position="1190"/>
    </location>
</feature>
<dbReference type="EMBL" id="GL378344">
    <property type="protein sequence ID" value="EFJ47619.1"/>
    <property type="molecule type" value="Genomic_DNA"/>
</dbReference>
<feature type="compositionally biased region" description="Polar residues" evidence="1">
    <location>
        <begin position="289"/>
        <end position="311"/>
    </location>
</feature>
<feature type="compositionally biased region" description="Gly residues" evidence="1">
    <location>
        <begin position="1157"/>
        <end position="1180"/>
    </location>
</feature>
<feature type="compositionally biased region" description="Low complexity" evidence="1">
    <location>
        <begin position="314"/>
        <end position="325"/>
    </location>
</feature>